<keyword evidence="6" id="KW-1185">Reference proteome</keyword>
<dbReference type="EMBL" id="JABUMX010000008">
    <property type="protein sequence ID" value="NTS33972.1"/>
    <property type="molecule type" value="Genomic_DNA"/>
</dbReference>
<keyword evidence="3" id="KW-0472">Membrane</keyword>
<protein>
    <recommendedName>
        <fullName evidence="1">diguanylate cyclase</fullName>
        <ecNumber evidence="1">2.7.7.65</ecNumber>
    </recommendedName>
</protein>
<comment type="caution">
    <text evidence="5">The sequence shown here is derived from an EMBL/GenBank/DDBJ whole genome shotgun (WGS) entry which is preliminary data.</text>
</comment>
<evidence type="ECO:0000256" key="1">
    <source>
        <dbReference type="ARBA" id="ARBA00012528"/>
    </source>
</evidence>
<dbReference type="Proteomes" id="UP000550508">
    <property type="component" value="Unassembled WGS sequence"/>
</dbReference>
<dbReference type="EC" id="2.7.7.65" evidence="1"/>
<dbReference type="Pfam" id="PF00990">
    <property type="entry name" value="GGDEF"/>
    <property type="match status" value="1"/>
</dbReference>
<evidence type="ECO:0000313" key="5">
    <source>
        <dbReference type="EMBL" id="NTS33972.1"/>
    </source>
</evidence>
<dbReference type="PROSITE" id="PS50887">
    <property type="entry name" value="GGDEF"/>
    <property type="match status" value="1"/>
</dbReference>
<dbReference type="NCBIfam" id="TIGR00254">
    <property type="entry name" value="GGDEF"/>
    <property type="match status" value="1"/>
</dbReference>
<dbReference type="InterPro" id="IPR029787">
    <property type="entry name" value="Nucleotide_cyclase"/>
</dbReference>
<comment type="catalytic activity">
    <reaction evidence="2">
        <text>2 GTP = 3',3'-c-di-GMP + 2 diphosphate</text>
        <dbReference type="Rhea" id="RHEA:24898"/>
        <dbReference type="ChEBI" id="CHEBI:33019"/>
        <dbReference type="ChEBI" id="CHEBI:37565"/>
        <dbReference type="ChEBI" id="CHEBI:58805"/>
        <dbReference type="EC" id="2.7.7.65"/>
    </reaction>
</comment>
<evidence type="ECO:0000259" key="4">
    <source>
        <dbReference type="PROSITE" id="PS50887"/>
    </source>
</evidence>
<evidence type="ECO:0000256" key="3">
    <source>
        <dbReference type="SAM" id="Phobius"/>
    </source>
</evidence>
<dbReference type="AlphaFoldDB" id="A0A849VVI0"/>
<dbReference type="GO" id="GO:0052621">
    <property type="term" value="F:diguanylate cyclase activity"/>
    <property type="evidence" value="ECO:0007669"/>
    <property type="project" value="UniProtKB-EC"/>
</dbReference>
<evidence type="ECO:0000313" key="6">
    <source>
        <dbReference type="Proteomes" id="UP000550508"/>
    </source>
</evidence>
<dbReference type="RefSeq" id="WP_113280535.1">
    <property type="nucleotide sequence ID" value="NZ_JABUMX010000008.1"/>
</dbReference>
<sequence length="262" mass="29056">MTTYDLWMTKFGDYSPIKQIAIMVGMAVISADILAAVFFLAIGLDRLSTVLLVTTFIVVIVSVPLGAFLIGLNFRLKQIAIERDRAARMDDLTGLANRNEFYLQVERLIEGSAQNLSAGALLYIDADYFKTINDRHGHAVGDRVLREIGHLMQTVISKGDFAARFGGEEFAVFLKDADFGRADWLSQKILTGVRNISQLLQIKDLEVTVSVGIAIHEPGQSLETALIAADTCLYAAKNQGRNRIVHATSDTKVRHDNYMRTF</sequence>
<gene>
    <name evidence="5" type="ORF">HQ945_22180</name>
</gene>
<dbReference type="InterPro" id="IPR043128">
    <property type="entry name" value="Rev_trsase/Diguanyl_cyclase"/>
</dbReference>
<feature type="domain" description="GGDEF" evidence="4">
    <location>
        <begin position="117"/>
        <end position="249"/>
    </location>
</feature>
<name>A0A849VVI0_9HYPH</name>
<feature type="transmembrane region" description="Helical" evidence="3">
    <location>
        <begin position="20"/>
        <end position="44"/>
    </location>
</feature>
<proteinExistence type="predicted"/>
<dbReference type="InterPro" id="IPR050469">
    <property type="entry name" value="Diguanylate_Cyclase"/>
</dbReference>
<keyword evidence="3" id="KW-0812">Transmembrane</keyword>
<evidence type="ECO:0000256" key="2">
    <source>
        <dbReference type="ARBA" id="ARBA00034247"/>
    </source>
</evidence>
<keyword evidence="3" id="KW-1133">Transmembrane helix</keyword>
<dbReference type="SUPFAM" id="SSF55073">
    <property type="entry name" value="Nucleotide cyclase"/>
    <property type="match status" value="1"/>
</dbReference>
<dbReference type="SMART" id="SM00267">
    <property type="entry name" value="GGDEF"/>
    <property type="match status" value="1"/>
</dbReference>
<dbReference type="PANTHER" id="PTHR45138:SF9">
    <property type="entry name" value="DIGUANYLATE CYCLASE DGCM-RELATED"/>
    <property type="match status" value="1"/>
</dbReference>
<dbReference type="InterPro" id="IPR000160">
    <property type="entry name" value="GGDEF_dom"/>
</dbReference>
<dbReference type="FunFam" id="3.30.70.270:FF:000001">
    <property type="entry name" value="Diguanylate cyclase domain protein"/>
    <property type="match status" value="1"/>
</dbReference>
<feature type="transmembrane region" description="Helical" evidence="3">
    <location>
        <begin position="50"/>
        <end position="74"/>
    </location>
</feature>
<organism evidence="5 6">
    <name type="scientific">Phyllobacterium pellucidum</name>
    <dbReference type="NCBI Taxonomy" id="2740464"/>
    <lineage>
        <taxon>Bacteria</taxon>
        <taxon>Pseudomonadati</taxon>
        <taxon>Pseudomonadota</taxon>
        <taxon>Alphaproteobacteria</taxon>
        <taxon>Hyphomicrobiales</taxon>
        <taxon>Phyllobacteriaceae</taxon>
        <taxon>Phyllobacterium</taxon>
    </lineage>
</organism>
<dbReference type="PANTHER" id="PTHR45138">
    <property type="entry name" value="REGULATORY COMPONENTS OF SENSORY TRANSDUCTION SYSTEM"/>
    <property type="match status" value="1"/>
</dbReference>
<reference evidence="5 6" key="1">
    <citation type="submission" date="2020-05" db="EMBL/GenBank/DDBJ databases">
        <authorList>
            <person name="Kim M.K."/>
        </authorList>
    </citation>
    <scope>NUCLEOTIDE SEQUENCE [LARGE SCALE GENOMIC DNA]</scope>
    <source>
        <strain evidence="5 6">BT25</strain>
    </source>
</reference>
<dbReference type="CDD" id="cd01949">
    <property type="entry name" value="GGDEF"/>
    <property type="match status" value="1"/>
</dbReference>
<accession>A0A849VVI0</accession>
<dbReference type="Gene3D" id="3.30.70.270">
    <property type="match status" value="1"/>
</dbReference>